<organism evidence="2 3">
    <name type="scientific">Cephalotus follicularis</name>
    <name type="common">Albany pitcher plant</name>
    <dbReference type="NCBI Taxonomy" id="3775"/>
    <lineage>
        <taxon>Eukaryota</taxon>
        <taxon>Viridiplantae</taxon>
        <taxon>Streptophyta</taxon>
        <taxon>Embryophyta</taxon>
        <taxon>Tracheophyta</taxon>
        <taxon>Spermatophyta</taxon>
        <taxon>Magnoliopsida</taxon>
        <taxon>eudicotyledons</taxon>
        <taxon>Gunneridae</taxon>
        <taxon>Pentapetalae</taxon>
        <taxon>rosids</taxon>
        <taxon>fabids</taxon>
        <taxon>Oxalidales</taxon>
        <taxon>Cephalotaceae</taxon>
        <taxon>Cephalotus</taxon>
    </lineage>
</organism>
<dbReference type="InParanoid" id="A0A1Q3CYP7"/>
<protein>
    <submittedName>
        <fullName evidence="2">UBN2 domain-containing protein</fullName>
    </submittedName>
</protein>
<comment type="caution">
    <text evidence="2">The sequence shown here is derived from an EMBL/GenBank/DDBJ whole genome shotgun (WGS) entry which is preliminary data.</text>
</comment>
<feature type="non-terminal residue" evidence="2">
    <location>
        <position position="301"/>
    </location>
</feature>
<feature type="non-terminal residue" evidence="2">
    <location>
        <position position="1"/>
    </location>
</feature>
<dbReference type="EMBL" id="BDDD01003551">
    <property type="protein sequence ID" value="GAV85376.1"/>
    <property type="molecule type" value="Genomic_DNA"/>
</dbReference>
<dbReference type="OrthoDB" id="2007963at2759"/>
<keyword evidence="3" id="KW-1185">Reference proteome</keyword>
<evidence type="ECO:0000313" key="3">
    <source>
        <dbReference type="Proteomes" id="UP000187406"/>
    </source>
</evidence>
<dbReference type="Proteomes" id="UP000187406">
    <property type="component" value="Unassembled WGS sequence"/>
</dbReference>
<gene>
    <name evidence="2" type="ORF">CFOL_v3_28813</name>
</gene>
<sequence>ITNSLKNLGKSYPNQELVTKILGCLPKSWTPTVTVIEEAKDLTTLPLEQLLGSLMTHETTMKNHESEVTNVRKTVTLRASKEENESDEDGDMALITTQFKKFLKNQKGHFKSDCLSIKKKEQFKKSNEHSEKKKAMIATWDDIDESSSGEESDGEVANIAFIAIEEEEEDEVQFSFDELQNAYEILYNEYENLCLKNKSLKKNVISMSKEIESLKNENRNYINEIEILNVSLKLSIDFKEVSENLKLEIDALKKTFSKFSNSRDKLDNLLGLQRCVFEKAGLGYDEMKNVKHFKNFFVRKN</sequence>
<reference evidence="3" key="1">
    <citation type="submission" date="2016-04" db="EMBL/GenBank/DDBJ databases">
        <title>Cephalotus genome sequencing.</title>
        <authorList>
            <person name="Fukushima K."/>
            <person name="Hasebe M."/>
            <person name="Fang X."/>
        </authorList>
    </citation>
    <scope>NUCLEOTIDE SEQUENCE [LARGE SCALE GENOMIC DNA]</scope>
    <source>
        <strain evidence="3">cv. St1</strain>
    </source>
</reference>
<accession>A0A1Q3CYP7</accession>
<proteinExistence type="predicted"/>
<dbReference type="AlphaFoldDB" id="A0A1Q3CYP7"/>
<evidence type="ECO:0000313" key="2">
    <source>
        <dbReference type="EMBL" id="GAV85376.1"/>
    </source>
</evidence>
<keyword evidence="1" id="KW-0175">Coiled coil</keyword>
<name>A0A1Q3CYP7_CEPFO</name>
<dbReference type="Pfam" id="PF14223">
    <property type="entry name" value="Retrotran_gag_2"/>
    <property type="match status" value="1"/>
</dbReference>
<feature type="coiled-coil region" evidence="1">
    <location>
        <begin position="176"/>
        <end position="231"/>
    </location>
</feature>
<evidence type="ECO:0000256" key="1">
    <source>
        <dbReference type="SAM" id="Coils"/>
    </source>
</evidence>